<accession>A0ABN2M3C5</accession>
<evidence type="ECO:0000313" key="3">
    <source>
        <dbReference type="Proteomes" id="UP001500218"/>
    </source>
</evidence>
<evidence type="ECO:0000313" key="2">
    <source>
        <dbReference type="EMBL" id="GAA1808194.1"/>
    </source>
</evidence>
<comment type="caution">
    <text evidence="2">The sequence shown here is derived from an EMBL/GenBank/DDBJ whole genome shotgun (WGS) entry which is preliminary data.</text>
</comment>
<dbReference type="Gene3D" id="1.10.260.40">
    <property type="entry name" value="lambda repressor-like DNA-binding domains"/>
    <property type="match status" value="1"/>
</dbReference>
<dbReference type="EMBL" id="BAAALT010000090">
    <property type="protein sequence ID" value="GAA1808194.1"/>
    <property type="molecule type" value="Genomic_DNA"/>
</dbReference>
<protein>
    <submittedName>
        <fullName evidence="2">Helix-turn-helix transcriptional regulator</fullName>
    </submittedName>
</protein>
<feature type="domain" description="HTH cro/C1-type" evidence="1">
    <location>
        <begin position="10"/>
        <end position="65"/>
    </location>
</feature>
<dbReference type="PROSITE" id="PS50943">
    <property type="entry name" value="HTH_CROC1"/>
    <property type="match status" value="1"/>
</dbReference>
<sequence>MDDLPIGRRVAYWRSRRRISQQVFADRLGKSKSWVDKVERGVRRLDKYSVIYEIADVLQIDMQLLTGRDPARRPEDVNCVDQVEVEEIRAALERYDQISPFFDAPVELVPLPEVHKSVVHAWSTLQHAKYGVLARSLPKLLRDCQALVSIHSGDNGREAAYLLSQVYQVASSTLRKLGEHDLAWLAADRGLACSQRSGDPLLVGVATTRIALSLIALGRFRAALEINVNVANRLVPTGDQATDPRHLSVYGQLLLQGTMAAARMGDSATVRDLLAGATEAAAKMGGDANHYWTCFGPTNVELHRAAAAVEMGEGGRAVETHVALNPDNFAAMLPERRAHHLLDIARGFTQVGDVSKASEMLVEADRLAPSEIRCRPLAHEVISDVLRRSRGTPPTAITELAGQLSVRA</sequence>
<dbReference type="InterPro" id="IPR001387">
    <property type="entry name" value="Cro/C1-type_HTH"/>
</dbReference>
<dbReference type="SUPFAM" id="SSF47413">
    <property type="entry name" value="lambda repressor-like DNA-binding domains"/>
    <property type="match status" value="1"/>
</dbReference>
<organism evidence="2 3">
    <name type="scientific">Luedemannella flava</name>
    <dbReference type="NCBI Taxonomy" id="349316"/>
    <lineage>
        <taxon>Bacteria</taxon>
        <taxon>Bacillati</taxon>
        <taxon>Actinomycetota</taxon>
        <taxon>Actinomycetes</taxon>
        <taxon>Micromonosporales</taxon>
        <taxon>Micromonosporaceae</taxon>
        <taxon>Luedemannella</taxon>
    </lineage>
</organism>
<dbReference type="RefSeq" id="WP_344132027.1">
    <property type="nucleotide sequence ID" value="NZ_BAAALT010000090.1"/>
</dbReference>
<dbReference type="CDD" id="cd00093">
    <property type="entry name" value="HTH_XRE"/>
    <property type="match status" value="1"/>
</dbReference>
<dbReference type="Pfam" id="PF13560">
    <property type="entry name" value="HTH_31"/>
    <property type="match status" value="1"/>
</dbReference>
<evidence type="ECO:0000259" key="1">
    <source>
        <dbReference type="PROSITE" id="PS50943"/>
    </source>
</evidence>
<reference evidence="2 3" key="1">
    <citation type="journal article" date="2019" name="Int. J. Syst. Evol. Microbiol.">
        <title>The Global Catalogue of Microorganisms (GCM) 10K type strain sequencing project: providing services to taxonomists for standard genome sequencing and annotation.</title>
        <authorList>
            <consortium name="The Broad Institute Genomics Platform"/>
            <consortium name="The Broad Institute Genome Sequencing Center for Infectious Disease"/>
            <person name="Wu L."/>
            <person name="Ma J."/>
        </authorList>
    </citation>
    <scope>NUCLEOTIDE SEQUENCE [LARGE SCALE GENOMIC DNA]</scope>
    <source>
        <strain evidence="2 3">JCM 13250</strain>
    </source>
</reference>
<gene>
    <name evidence="2" type="ORF">GCM10009682_32500</name>
</gene>
<dbReference type="InterPro" id="IPR010982">
    <property type="entry name" value="Lambda_DNA-bd_dom_sf"/>
</dbReference>
<keyword evidence="3" id="KW-1185">Reference proteome</keyword>
<dbReference type="SMART" id="SM00530">
    <property type="entry name" value="HTH_XRE"/>
    <property type="match status" value="1"/>
</dbReference>
<name>A0ABN2M3C5_9ACTN</name>
<proteinExistence type="predicted"/>
<dbReference type="Proteomes" id="UP001500218">
    <property type="component" value="Unassembled WGS sequence"/>
</dbReference>